<dbReference type="InterPro" id="IPR013096">
    <property type="entry name" value="Cupin_2"/>
</dbReference>
<comment type="caution">
    <text evidence="2">The sequence shown here is derived from an EMBL/GenBank/DDBJ whole genome shotgun (WGS) entry which is preliminary data.</text>
</comment>
<evidence type="ECO:0000313" key="2">
    <source>
        <dbReference type="EMBL" id="KAL1412266.1"/>
    </source>
</evidence>
<dbReference type="InterPro" id="IPR014710">
    <property type="entry name" value="RmlC-like_jellyroll"/>
</dbReference>
<dbReference type="InterPro" id="IPR011051">
    <property type="entry name" value="RmlC_Cupin_sf"/>
</dbReference>
<dbReference type="SUPFAM" id="SSF51182">
    <property type="entry name" value="RmlC-like cupins"/>
    <property type="match status" value="1"/>
</dbReference>
<dbReference type="Pfam" id="PF07883">
    <property type="entry name" value="Cupin_2"/>
    <property type="match status" value="1"/>
</dbReference>
<sequence length="126" mass="13807">MPPSVVSISDQLAAITTPWDPRLAASFNGQDIKVVRLQGDFIWHTHPDTDEVFFVLEGSMQMGVRVDGVESALTLNKGDLYVVPLGQEHRPFGADARVVLIEKRGTVNTGDFEGDVPAHIHKTDGR</sequence>
<protein>
    <recommendedName>
        <fullName evidence="1">Cupin type-2 domain-containing protein</fullName>
    </recommendedName>
</protein>
<evidence type="ECO:0000313" key="3">
    <source>
        <dbReference type="Proteomes" id="UP001565368"/>
    </source>
</evidence>
<dbReference type="EMBL" id="JBBXJM010000001">
    <property type="protein sequence ID" value="KAL1412266.1"/>
    <property type="molecule type" value="Genomic_DNA"/>
</dbReference>
<feature type="domain" description="Cupin type-2" evidence="1">
    <location>
        <begin position="39"/>
        <end position="92"/>
    </location>
</feature>
<dbReference type="InterPro" id="IPR052044">
    <property type="entry name" value="PKS_Associated_Protein"/>
</dbReference>
<dbReference type="PANTHER" id="PTHR36114:SF1">
    <property type="entry name" value="16.7 KDA PROTEIN IN WHIE LOCUS"/>
    <property type="match status" value="1"/>
</dbReference>
<evidence type="ECO:0000259" key="1">
    <source>
        <dbReference type="Pfam" id="PF07883"/>
    </source>
</evidence>
<dbReference type="CDD" id="cd02226">
    <property type="entry name" value="cupin_YdbB-like"/>
    <property type="match status" value="1"/>
</dbReference>
<accession>A0ABR3QC28</accession>
<organism evidence="2 3">
    <name type="scientific">Vanrija albida</name>
    <dbReference type="NCBI Taxonomy" id="181172"/>
    <lineage>
        <taxon>Eukaryota</taxon>
        <taxon>Fungi</taxon>
        <taxon>Dikarya</taxon>
        <taxon>Basidiomycota</taxon>
        <taxon>Agaricomycotina</taxon>
        <taxon>Tremellomycetes</taxon>
        <taxon>Trichosporonales</taxon>
        <taxon>Trichosporonaceae</taxon>
        <taxon>Vanrija</taxon>
    </lineage>
</organism>
<name>A0ABR3QC28_9TREE</name>
<gene>
    <name evidence="2" type="ORF">Q8F55_000009</name>
</gene>
<keyword evidence="3" id="KW-1185">Reference proteome</keyword>
<dbReference type="GeneID" id="95981052"/>
<dbReference type="PRINTS" id="PR00325">
    <property type="entry name" value="GERMIN"/>
</dbReference>
<proteinExistence type="predicted"/>
<dbReference type="PANTHER" id="PTHR36114">
    <property type="entry name" value="16.7 KDA PROTEIN IN WHIE LOCUS"/>
    <property type="match status" value="1"/>
</dbReference>
<reference evidence="2 3" key="1">
    <citation type="submission" date="2023-08" db="EMBL/GenBank/DDBJ databases">
        <title>Annotated Genome Sequence of Vanrija albida AlHP1.</title>
        <authorList>
            <person name="Herzog R."/>
        </authorList>
    </citation>
    <scope>NUCLEOTIDE SEQUENCE [LARGE SCALE GENOMIC DNA]</scope>
    <source>
        <strain evidence="2 3">AlHP1</strain>
    </source>
</reference>
<dbReference type="InterPro" id="IPR001929">
    <property type="entry name" value="Germin"/>
</dbReference>
<dbReference type="RefSeq" id="XP_069212210.1">
    <property type="nucleotide sequence ID" value="XM_069348666.1"/>
</dbReference>
<dbReference type="Gene3D" id="2.60.120.10">
    <property type="entry name" value="Jelly Rolls"/>
    <property type="match status" value="1"/>
</dbReference>
<dbReference type="Proteomes" id="UP001565368">
    <property type="component" value="Unassembled WGS sequence"/>
</dbReference>